<name>A0A317ZDL8_9BACT</name>
<evidence type="ECO:0000256" key="2">
    <source>
        <dbReference type="SAM" id="Phobius"/>
    </source>
</evidence>
<dbReference type="InterPro" id="IPR011990">
    <property type="entry name" value="TPR-like_helical_dom_sf"/>
</dbReference>
<accession>A0A317ZDL8</accession>
<keyword evidence="2" id="KW-0812">Transmembrane</keyword>
<evidence type="ECO:0000256" key="1">
    <source>
        <dbReference type="SAM" id="MobiDB-lite"/>
    </source>
</evidence>
<feature type="transmembrane region" description="Helical" evidence="2">
    <location>
        <begin position="334"/>
        <end position="353"/>
    </location>
</feature>
<protein>
    <recommendedName>
        <fullName evidence="5">Glycosyltransferase RgtA/B/C/D-like domain-containing protein</fullName>
    </recommendedName>
</protein>
<feature type="transmembrane region" description="Helical" evidence="2">
    <location>
        <begin position="147"/>
        <end position="166"/>
    </location>
</feature>
<keyword evidence="2" id="KW-1133">Transmembrane helix</keyword>
<feature type="transmembrane region" description="Helical" evidence="2">
    <location>
        <begin position="301"/>
        <end position="322"/>
    </location>
</feature>
<dbReference type="AlphaFoldDB" id="A0A317ZDL8"/>
<keyword evidence="4" id="KW-1185">Reference proteome</keyword>
<dbReference type="InParanoid" id="A0A317ZDL8"/>
<dbReference type="EMBL" id="QHJQ01000009">
    <property type="protein sequence ID" value="PXA03424.1"/>
    <property type="molecule type" value="Genomic_DNA"/>
</dbReference>
<gene>
    <name evidence="3" type="ORF">DDZ13_12075</name>
</gene>
<feature type="transmembrane region" description="Helical" evidence="2">
    <location>
        <begin position="44"/>
        <end position="61"/>
    </location>
</feature>
<dbReference type="Proteomes" id="UP000247099">
    <property type="component" value="Unassembled WGS sequence"/>
</dbReference>
<organism evidence="3 4">
    <name type="scientific">Coraliomargarita sinensis</name>
    <dbReference type="NCBI Taxonomy" id="2174842"/>
    <lineage>
        <taxon>Bacteria</taxon>
        <taxon>Pseudomonadati</taxon>
        <taxon>Verrucomicrobiota</taxon>
        <taxon>Opitutia</taxon>
        <taxon>Puniceicoccales</taxon>
        <taxon>Coraliomargaritaceae</taxon>
        <taxon>Coraliomargarita</taxon>
    </lineage>
</organism>
<evidence type="ECO:0008006" key="5">
    <source>
        <dbReference type="Google" id="ProtNLM"/>
    </source>
</evidence>
<evidence type="ECO:0000313" key="3">
    <source>
        <dbReference type="EMBL" id="PXA03424.1"/>
    </source>
</evidence>
<proteinExistence type="predicted"/>
<evidence type="ECO:0000313" key="4">
    <source>
        <dbReference type="Proteomes" id="UP000247099"/>
    </source>
</evidence>
<feature type="transmembrane region" description="Helical" evidence="2">
    <location>
        <begin position="365"/>
        <end position="386"/>
    </location>
</feature>
<feature type="transmembrane region" description="Helical" evidence="2">
    <location>
        <begin position="395"/>
        <end position="418"/>
    </location>
</feature>
<comment type="caution">
    <text evidence="3">The sequence shown here is derived from an EMBL/GenBank/DDBJ whole genome shotgun (WGS) entry which is preliminary data.</text>
</comment>
<sequence length="543" mass="61377">MAKKSATPESPQRPQSDLIIPPTMVTRDSAKRKPVGENKAPKRIGIWAYAALIILTLLVYAPTLQTGLLWSEYDTVERTPYQSLEDWSEAWSAESIRRHDPITLSSYFIESHLPLPAATAHRLINLILHLLAALLLLKLLESLKLRGAYAAALVFALHPAALQTLFWPGYRHELVGLVFILASLFFGIRNRDLKDFILALALAIISSLLHSAALVLPLLLALCIFYQNKFVHLHHYNRVLPFFCVALFTGVWTHAGQAGAPASEELSALTKAGQNLYFYLRQSFLPVDRQLFHVFSERQSYNVGAANNLLAFLFFVPFYVLIAFNHRKRWARGLFLGLSSYILLLLYGIAQTGRFIDGSLAKEEYALYVALPAAIAITFCSLAGFFESKHTFGRILWSGFFGLFLLVQITLTASYSFAVSDKNRMWQSMAEQWDNSWLPKAALVESVRSSESDLLSQSEIIRTLEEILETNPDRHGERILLARTYREAGQNTNALREYKRILRDTDPDNAFLEEAADFFDSLNLSWEANNTRERITHSKSSAE</sequence>
<feature type="region of interest" description="Disordered" evidence="1">
    <location>
        <begin position="1"/>
        <end position="36"/>
    </location>
</feature>
<dbReference type="RefSeq" id="WP_110131712.1">
    <property type="nucleotide sequence ID" value="NZ_QHJQ01000009.1"/>
</dbReference>
<reference evidence="3 4" key="1">
    <citation type="submission" date="2018-05" db="EMBL/GenBank/DDBJ databases">
        <title>Coraliomargarita sinensis sp. nov., isolated from a marine solar saltern.</title>
        <authorList>
            <person name="Zhou L.Y."/>
        </authorList>
    </citation>
    <scope>NUCLEOTIDE SEQUENCE [LARGE SCALE GENOMIC DNA]</scope>
    <source>
        <strain evidence="3 4">WN38</strain>
    </source>
</reference>
<feature type="transmembrane region" description="Helical" evidence="2">
    <location>
        <begin position="196"/>
        <end position="227"/>
    </location>
</feature>
<dbReference type="Gene3D" id="1.25.40.10">
    <property type="entry name" value="Tetratricopeptide repeat domain"/>
    <property type="match status" value="1"/>
</dbReference>
<feature type="transmembrane region" description="Helical" evidence="2">
    <location>
        <begin position="123"/>
        <end position="140"/>
    </location>
</feature>
<dbReference type="OrthoDB" id="194796at2"/>
<keyword evidence="2" id="KW-0472">Membrane</keyword>